<name>A0A6I4ZUP8_9BACI</name>
<organism evidence="2 3">
    <name type="scientific">Pontibacillus yanchengensis</name>
    <dbReference type="NCBI Taxonomy" id="462910"/>
    <lineage>
        <taxon>Bacteria</taxon>
        <taxon>Bacillati</taxon>
        <taxon>Bacillota</taxon>
        <taxon>Bacilli</taxon>
        <taxon>Bacillales</taxon>
        <taxon>Bacillaceae</taxon>
        <taxon>Pontibacillus</taxon>
    </lineage>
</organism>
<dbReference type="InterPro" id="IPR054845">
    <property type="entry name" value="Exosporium_prot_C"/>
</dbReference>
<dbReference type="AlphaFoldDB" id="A0A6I4ZUP8"/>
<feature type="domain" description="DUF7852" evidence="1">
    <location>
        <begin position="11"/>
        <end position="103"/>
    </location>
</feature>
<dbReference type="EMBL" id="WMEQ01000001">
    <property type="protein sequence ID" value="MYL32027.1"/>
    <property type="molecule type" value="Genomic_DNA"/>
</dbReference>
<accession>A0A6I4ZUP8</accession>
<evidence type="ECO:0000313" key="2">
    <source>
        <dbReference type="EMBL" id="MYL32027.1"/>
    </source>
</evidence>
<protein>
    <recommendedName>
        <fullName evidence="1">DUF7852 domain-containing protein</fullName>
    </recommendedName>
</protein>
<reference evidence="2 3" key="1">
    <citation type="submission" date="2019-11" db="EMBL/GenBank/DDBJ databases">
        <title>Genome sequences of 17 halophilic strains isolated from different environments.</title>
        <authorList>
            <person name="Furrow R.E."/>
        </authorList>
    </citation>
    <scope>NUCLEOTIDE SEQUENCE [LARGE SCALE GENOMIC DNA]</scope>
    <source>
        <strain evidence="2 3">22514_16_FS</strain>
    </source>
</reference>
<comment type="caution">
    <text evidence="2">The sequence shown here is derived from an EMBL/GenBank/DDBJ whole genome shotgun (WGS) entry which is preliminary data.</text>
</comment>
<dbReference type="InterPro" id="IPR057174">
    <property type="entry name" value="DUF7852"/>
</dbReference>
<evidence type="ECO:0000259" key="1">
    <source>
        <dbReference type="Pfam" id="PF25250"/>
    </source>
</evidence>
<dbReference type="OrthoDB" id="2381017at2"/>
<sequence length="227" mass="25480">MKGKTQTQFQDTNVDPTTISNAVVKVPVLLAETTLQIVVEADIPLDPPAVEIKRVLKNAVLTQCKLVPVAFGDMLGDGSRQVTRAKLFVQGYIRKDIEYATDRCEGKIRDRIANVPFSGFADLTEADFVTLPAFGVSEESKSQFINPKIGEKPRLDKYYFQNDVFYNEQPYCELVRADFFELDFSHEYTMLGDTFDKITEKVVLDLTLKVLQSRQVEIGDIGAATNP</sequence>
<gene>
    <name evidence="2" type="ORF">GLW05_00210</name>
</gene>
<proteinExistence type="predicted"/>
<dbReference type="Proteomes" id="UP000468638">
    <property type="component" value="Unassembled WGS sequence"/>
</dbReference>
<feature type="domain" description="DUF7852" evidence="1">
    <location>
        <begin position="106"/>
        <end position="184"/>
    </location>
</feature>
<evidence type="ECO:0000313" key="3">
    <source>
        <dbReference type="Proteomes" id="UP000468638"/>
    </source>
</evidence>
<dbReference type="NCBIfam" id="NF045794">
    <property type="entry name" value="CsxC_fam"/>
    <property type="match status" value="1"/>
</dbReference>
<dbReference type="Pfam" id="PF25250">
    <property type="entry name" value="DUF7852"/>
    <property type="match status" value="2"/>
</dbReference>